<keyword evidence="3" id="KW-1185">Reference proteome</keyword>
<dbReference type="Proteomes" id="UP001058860">
    <property type="component" value="Chromosome"/>
</dbReference>
<sequence>MDGEALPDGDAWWLVCGLYGRLMFEVQWFELEVRGLSGLIEPDAQDRSLDEAVTHLFKRPLRGLANRIPGDASLRDDLTAAVNTRNTLAHEFLVLSELRVKAGSASVDEIVELLNEAHGKYEDLRRRLAAFRAQMESALGIVDATGGLPDDDVARLIREADENI</sequence>
<feature type="coiled-coil region" evidence="1">
    <location>
        <begin position="107"/>
        <end position="134"/>
    </location>
</feature>
<evidence type="ECO:0000313" key="3">
    <source>
        <dbReference type="Proteomes" id="UP001058860"/>
    </source>
</evidence>
<organism evidence="2 3">
    <name type="scientific">Svornostia abyssi</name>
    <dbReference type="NCBI Taxonomy" id="2898438"/>
    <lineage>
        <taxon>Bacteria</taxon>
        <taxon>Bacillati</taxon>
        <taxon>Actinomycetota</taxon>
        <taxon>Thermoleophilia</taxon>
        <taxon>Solirubrobacterales</taxon>
        <taxon>Baekduiaceae</taxon>
        <taxon>Svornostia</taxon>
    </lineage>
</organism>
<protein>
    <submittedName>
        <fullName evidence="2">Uncharacterized protein</fullName>
    </submittedName>
</protein>
<proteinExistence type="predicted"/>
<accession>A0ABY5PBA8</accession>
<keyword evidence="1" id="KW-0175">Coiled coil</keyword>
<name>A0ABY5PBA8_9ACTN</name>
<evidence type="ECO:0000256" key="1">
    <source>
        <dbReference type="SAM" id="Coils"/>
    </source>
</evidence>
<dbReference type="EMBL" id="CP088295">
    <property type="protein sequence ID" value="UUY01730.1"/>
    <property type="molecule type" value="Genomic_DNA"/>
</dbReference>
<reference evidence="3" key="1">
    <citation type="submission" date="2021-11" db="EMBL/GenBank/DDBJ databases">
        <title>Cultivation dependent microbiological survey of springs from the worlds oldest radium mine currently devoted to the extraction of radon-saturated water.</title>
        <authorList>
            <person name="Kapinusova G."/>
            <person name="Smrhova T."/>
            <person name="Strejcek M."/>
            <person name="Suman J."/>
            <person name="Jani K."/>
            <person name="Pajer P."/>
            <person name="Uhlik O."/>
        </authorList>
    </citation>
    <scope>NUCLEOTIDE SEQUENCE [LARGE SCALE GENOMIC DNA]</scope>
    <source>
        <strain evidence="3">J379</strain>
    </source>
</reference>
<dbReference type="RefSeq" id="WP_353862279.1">
    <property type="nucleotide sequence ID" value="NZ_CP088295.1"/>
</dbReference>
<evidence type="ECO:0000313" key="2">
    <source>
        <dbReference type="EMBL" id="UUY01730.1"/>
    </source>
</evidence>
<gene>
    <name evidence="2" type="ORF">LRS13_13460</name>
</gene>